<evidence type="ECO:0000313" key="5">
    <source>
        <dbReference type="Proteomes" id="UP000054805"/>
    </source>
</evidence>
<dbReference type="Proteomes" id="UP000054805">
    <property type="component" value="Unassembled WGS sequence"/>
</dbReference>
<evidence type="ECO:0000313" key="3">
    <source>
        <dbReference type="EMBL" id="KRZ41518.1"/>
    </source>
</evidence>
<proteinExistence type="predicted"/>
<dbReference type="EMBL" id="JYDV01000020">
    <property type="protein sequence ID" value="KRZ41518.1"/>
    <property type="molecule type" value="Genomic_DNA"/>
</dbReference>
<dbReference type="EMBL" id="JYDS01000385">
    <property type="protein sequence ID" value="KRZ09135.1"/>
    <property type="molecule type" value="Genomic_DNA"/>
</dbReference>
<sequence length="71" mass="8719">MEEAFSKSFHVSACTFAFQLHRVRWHCDDHVNHKVIFDEMRLKSFIYDDYKLVDYNKFCNNQNIKHCLQEF</sequence>
<evidence type="ECO:0000313" key="2">
    <source>
        <dbReference type="EMBL" id="KRZ09135.1"/>
    </source>
</evidence>
<evidence type="ECO:0000313" key="6">
    <source>
        <dbReference type="Proteomes" id="UP000054826"/>
    </source>
</evidence>
<dbReference type="Proteomes" id="UP000054632">
    <property type="component" value="Unassembled WGS sequence"/>
</dbReference>
<accession>A0A0V1K2Q8</accession>
<comment type="caution">
    <text evidence="3">The sequence shown here is derived from an EMBL/GenBank/DDBJ whole genome shotgun (WGS) entry which is preliminary data.</text>
</comment>
<reference evidence="4 5" key="1">
    <citation type="submission" date="2015-01" db="EMBL/GenBank/DDBJ databases">
        <title>Evolution of Trichinella species and genotypes.</title>
        <authorList>
            <person name="Korhonen P.K."/>
            <person name="Edoardo P."/>
            <person name="Giuseppe L.R."/>
            <person name="Gasser R.B."/>
        </authorList>
    </citation>
    <scope>NUCLEOTIDE SEQUENCE [LARGE SCALE GENOMIC DNA]</scope>
    <source>
        <strain evidence="1">ISS13</strain>
        <strain evidence="3">ISS176</strain>
        <strain evidence="2">ISS588</strain>
    </source>
</reference>
<name>A0A0V1K2Q8_TRIPS</name>
<evidence type="ECO:0000313" key="1">
    <source>
        <dbReference type="EMBL" id="KRY77857.1"/>
    </source>
</evidence>
<gene>
    <name evidence="1" type="ORF">T4A_10754</name>
    <name evidence="2" type="ORF">T4B_6553</name>
    <name evidence="3" type="ORF">T4C_12240</name>
</gene>
<organism evidence="3 6">
    <name type="scientific">Trichinella pseudospiralis</name>
    <name type="common">Parasitic roundworm</name>
    <dbReference type="NCBI Taxonomy" id="6337"/>
    <lineage>
        <taxon>Eukaryota</taxon>
        <taxon>Metazoa</taxon>
        <taxon>Ecdysozoa</taxon>
        <taxon>Nematoda</taxon>
        <taxon>Enoplea</taxon>
        <taxon>Dorylaimia</taxon>
        <taxon>Trichinellida</taxon>
        <taxon>Trichinellidae</taxon>
        <taxon>Trichinella</taxon>
    </lineage>
</organism>
<keyword evidence="5" id="KW-1185">Reference proteome</keyword>
<dbReference type="EMBL" id="JYDR01000005">
    <property type="protein sequence ID" value="KRY77857.1"/>
    <property type="molecule type" value="Genomic_DNA"/>
</dbReference>
<evidence type="ECO:0000313" key="4">
    <source>
        <dbReference type="Proteomes" id="UP000054632"/>
    </source>
</evidence>
<dbReference type="AlphaFoldDB" id="A0A0V1K2Q8"/>
<protein>
    <submittedName>
        <fullName evidence="3">Uncharacterized protein</fullName>
    </submittedName>
</protein>
<dbReference type="Proteomes" id="UP000054826">
    <property type="component" value="Unassembled WGS sequence"/>
</dbReference>